<feature type="region of interest" description="Disordered" evidence="1">
    <location>
        <begin position="1267"/>
        <end position="1313"/>
    </location>
</feature>
<feature type="region of interest" description="Disordered" evidence="1">
    <location>
        <begin position="155"/>
        <end position="193"/>
    </location>
</feature>
<dbReference type="EMBL" id="OV725077">
    <property type="protein sequence ID" value="CAH1390151.1"/>
    <property type="molecule type" value="Genomic_DNA"/>
</dbReference>
<reference evidence="3" key="1">
    <citation type="submission" date="2022-01" db="EMBL/GenBank/DDBJ databases">
        <authorList>
            <person name="King R."/>
        </authorList>
    </citation>
    <scope>NUCLEOTIDE SEQUENCE</scope>
</reference>
<sequence>MLILSLSSSYMFYLSNKIYKFFQMVPNGAVLVQQQTSSGVQFILKSPPHQQQPKPGIVLANGGLQPQAVIVQGRTQAHQVVRLVPSQMQLQQIQTSGPTFIAVPSPAASRTTPPPPTPSAIAIKKLKKKKKDKEEPRLDLANLIKISGIDEEDVSPVVTQSHCHQVSQGTQMNKTPPNSPKQQHPQPQQKHQINPSQILAQLQAPAQVGGGLRLSVGEDGTMVVHQTTDHTTVTPSIAAAAQSQLAQLIAEHGGQILQTNTSGLSNSTSKETSFMQSLQTAVLHLSGSTPTDGVVVKGSLGSSPVVVNTAAAAAGVRRASGVVVAPQNGVRLVADLNGLPTSLTEHNRLIVSGITAPGLLEQNRVQIVAGVPTSTALSLEQQQNRLIVSGATPNTMLTQQGRVLVSTGSLEHQNRLQIVTSNSSALSLTEQNRVIVSNVPSNMALEQQNRLQILSGIPSSITEQNRLQIVSGMQNSLTEQQNRVILSGVQNSNMSLEQQNRVQIVSGGHTAGTMALEQNRVEIMSGVQSSLTEQQNRVQIVSGVPNSNTLSLSEQNRVFLSSLPNANTLSLSEKQNLVQIVNSNISLSEEQNRLQIVSTVPNPNLSEQNRLQIVNNISNPSGISLSEQNRVLVTNVPTTSSISYADTNHVQIITTVPSSISEQNRIHLSPVQNSNSLEQSRVQIVTSVRNSLSLGDSNRLQVVTSLPSSNAFQDPQNKLHVLSNSISNSSVIKDHRQQKCISTTFREDQSNIQVVSALVNNDKTPISNETVVRNCDGSSGLKFQHYIKPTERRVITSHVQKDKELIRLEDKEDKKVNSSDNNLANCERLQFSSGEPKVQVVTANNHCVIPQNNHIRTHSYPHESKSPAQYISSVTSPINSPPSTPFNNRPNLTVVTQPQRSQPEHVVVHSVQTNATTHISTSKTETSPITTKTSHANRRTYDNAFLDSIAQSHPSLVINKSPSMSPCAKLMKTKKPIKKAALVKPMMAEDRSSTEKEEPPNLVPINVANDHTVVSRVQTIQLTPQKQQQLKQIQAQVTALSNNKFRTASEQATLQRLITEQHKILLGGKIVPTVPGQHAQGVAFVSTNTNNSAVRLVPVSNSRGSSTQEQQTSPQQPPMTTHANKATSPIPIQQASTQTPTSLMPSPPQPIFSKSKRASLIEQQMQADRQGALNPDCKTPFLSKSDAVKRLIRYHTMNEPVLSEKDLAKADELFEQTAKHLLDKKNHLYNKFTFLILKESMRLQQTSELVLLERLFVADETTRLEQIKQEANAPAPTTTATSSSSSSCTLPVKRERDEGDNIETKKHCPDDEEINAQVQSAIDSILNLQRNDPLEEAVRSISS</sequence>
<feature type="region of interest" description="Disordered" evidence="1">
    <location>
        <begin position="1100"/>
        <end position="1125"/>
    </location>
</feature>
<dbReference type="InterPro" id="IPR052438">
    <property type="entry name" value="Chromatin_remod/trans_coact"/>
</dbReference>
<gene>
    <name evidence="3" type="ORF">NEZAVI_LOCUS1397</name>
</gene>
<feature type="compositionally biased region" description="Low complexity" evidence="1">
    <location>
        <begin position="1273"/>
        <end position="1287"/>
    </location>
</feature>
<name>A0A9P0H0D3_NEZVI</name>
<dbReference type="Pfam" id="PF15249">
    <property type="entry name" value="GLTSCR1"/>
    <property type="match status" value="1"/>
</dbReference>
<accession>A0A9P0H0D3</accession>
<evidence type="ECO:0000259" key="2">
    <source>
        <dbReference type="Pfam" id="PF15249"/>
    </source>
</evidence>
<dbReference type="PANTHER" id="PTHR15572:SF0">
    <property type="entry name" value="GLUTAMINE-RICH PROTEIN-RELATED"/>
    <property type="match status" value="1"/>
</dbReference>
<proteinExistence type="predicted"/>
<feature type="domain" description="GLTSCR protein conserved" evidence="2">
    <location>
        <begin position="1168"/>
        <end position="1269"/>
    </location>
</feature>
<dbReference type="GO" id="GO:0016514">
    <property type="term" value="C:SWI/SNF complex"/>
    <property type="evidence" value="ECO:0007669"/>
    <property type="project" value="TreeGrafter"/>
</dbReference>
<protein>
    <recommendedName>
        <fullName evidence="2">GLTSCR protein conserved domain-containing protein</fullName>
    </recommendedName>
</protein>
<organism evidence="3 4">
    <name type="scientific">Nezara viridula</name>
    <name type="common">Southern green stink bug</name>
    <name type="synonym">Cimex viridulus</name>
    <dbReference type="NCBI Taxonomy" id="85310"/>
    <lineage>
        <taxon>Eukaryota</taxon>
        <taxon>Metazoa</taxon>
        <taxon>Ecdysozoa</taxon>
        <taxon>Arthropoda</taxon>
        <taxon>Hexapoda</taxon>
        <taxon>Insecta</taxon>
        <taxon>Pterygota</taxon>
        <taxon>Neoptera</taxon>
        <taxon>Paraneoptera</taxon>
        <taxon>Hemiptera</taxon>
        <taxon>Heteroptera</taxon>
        <taxon>Panheteroptera</taxon>
        <taxon>Pentatomomorpha</taxon>
        <taxon>Pentatomoidea</taxon>
        <taxon>Pentatomidae</taxon>
        <taxon>Pentatominae</taxon>
        <taxon>Nezara</taxon>
    </lineage>
</organism>
<dbReference type="Proteomes" id="UP001152798">
    <property type="component" value="Chromosome 1"/>
</dbReference>
<feature type="compositionally biased region" description="Basic and acidic residues" evidence="1">
    <location>
        <begin position="1292"/>
        <end position="1309"/>
    </location>
</feature>
<dbReference type="OrthoDB" id="2556847at2759"/>
<dbReference type="InterPro" id="IPR015671">
    <property type="entry name" value="GSCR1_dom"/>
</dbReference>
<dbReference type="GO" id="GO:0045893">
    <property type="term" value="P:positive regulation of DNA-templated transcription"/>
    <property type="evidence" value="ECO:0007669"/>
    <property type="project" value="TreeGrafter"/>
</dbReference>
<keyword evidence="4" id="KW-1185">Reference proteome</keyword>
<evidence type="ECO:0000313" key="3">
    <source>
        <dbReference type="EMBL" id="CAH1390151.1"/>
    </source>
</evidence>
<feature type="compositionally biased region" description="Polar residues" evidence="1">
    <location>
        <begin position="157"/>
        <end position="175"/>
    </location>
</feature>
<dbReference type="PANTHER" id="PTHR15572">
    <property type="entry name" value="GLIOMA TUMOR SUPPRESSOR CANDIDATE REGION GENE 1"/>
    <property type="match status" value="1"/>
</dbReference>
<evidence type="ECO:0000313" key="4">
    <source>
        <dbReference type="Proteomes" id="UP001152798"/>
    </source>
</evidence>
<feature type="compositionally biased region" description="Low complexity" evidence="1">
    <location>
        <begin position="180"/>
        <end position="193"/>
    </location>
</feature>
<feature type="compositionally biased region" description="Low complexity" evidence="1">
    <location>
        <begin position="1105"/>
        <end position="1121"/>
    </location>
</feature>
<evidence type="ECO:0000256" key="1">
    <source>
        <dbReference type="SAM" id="MobiDB-lite"/>
    </source>
</evidence>